<feature type="region of interest" description="Disordered" evidence="1">
    <location>
        <begin position="346"/>
        <end position="367"/>
    </location>
</feature>
<evidence type="ECO:0008006" key="5">
    <source>
        <dbReference type="Google" id="ProtNLM"/>
    </source>
</evidence>
<comment type="caution">
    <text evidence="3">The sequence shown here is derived from an EMBL/GenBank/DDBJ whole genome shotgun (WGS) entry which is preliminary data.</text>
</comment>
<reference evidence="3 4" key="1">
    <citation type="submission" date="2018-09" db="EMBL/GenBank/DDBJ databases">
        <title>Genomic investigation of the strawberry pathogen Phytophthora fragariae indicates pathogenicity is determined by transcriptional variation in three key races.</title>
        <authorList>
            <person name="Adams T.M."/>
            <person name="Armitage A.D."/>
            <person name="Sobczyk M.K."/>
            <person name="Bates H.J."/>
            <person name="Dunwell J.M."/>
            <person name="Nellist C.F."/>
            <person name="Harrison R.J."/>
        </authorList>
    </citation>
    <scope>NUCLEOTIDE SEQUENCE [LARGE SCALE GENOMIC DNA]</scope>
    <source>
        <strain evidence="3 4">SCRP249</strain>
    </source>
</reference>
<evidence type="ECO:0000256" key="2">
    <source>
        <dbReference type="SAM" id="Phobius"/>
    </source>
</evidence>
<dbReference type="PANTHER" id="PTHR13627:SF33">
    <property type="entry name" value="LICD FAMILY PROTEIN"/>
    <property type="match status" value="1"/>
</dbReference>
<keyword evidence="2" id="KW-0472">Membrane</keyword>
<feature type="transmembrane region" description="Helical" evidence="2">
    <location>
        <begin position="56"/>
        <end position="80"/>
    </location>
</feature>
<organism evidence="3 4">
    <name type="scientific">Phytophthora rubi</name>
    <dbReference type="NCBI Taxonomy" id="129364"/>
    <lineage>
        <taxon>Eukaryota</taxon>
        <taxon>Sar</taxon>
        <taxon>Stramenopiles</taxon>
        <taxon>Oomycota</taxon>
        <taxon>Peronosporomycetes</taxon>
        <taxon>Peronosporales</taxon>
        <taxon>Peronosporaceae</taxon>
        <taxon>Phytophthora</taxon>
    </lineage>
</organism>
<protein>
    <recommendedName>
        <fullName evidence="5">LicD family protein</fullName>
    </recommendedName>
</protein>
<keyword evidence="2" id="KW-1133">Transmembrane helix</keyword>
<dbReference type="InterPro" id="IPR052613">
    <property type="entry name" value="LicD_transferase"/>
</dbReference>
<sequence>MERRVSRPRPTRDAASHRRLDPFIGDQGQGLSEMVEDSVAMEKDTRPRRVNVLRSIALATKGATSTPIVVLLVLGLLVFMETRIYRAPTLSETDENACTPNVLDANNIEYHSGHRYYAMLRDIGALPPPVIRGEHAKLCSKINRYKAKYEYCLPISGRKDAPFCTAADRMNLLNVDAQEICYASVLHMLLVEVYEELEAKRSTPFLAFGSLLGAVRNGSMIPFTEDVDVGYVGEFKTADKVKLALRRKGYHMFYMGIWRVCVAPTHPLAGRLYDPELPMTESFAVPYVDLYKMKQTSSGDWDMQELEGSTGRLLPHDKVQPFSQVTINGMPFDTVRDPKFFLKEAYGDDYMTPKPREAGSNEQRSRR</sequence>
<dbReference type="Proteomes" id="UP000429607">
    <property type="component" value="Unassembled WGS sequence"/>
</dbReference>
<name>A0A6A3M1T7_9STRA</name>
<dbReference type="AlphaFoldDB" id="A0A6A3M1T7"/>
<proteinExistence type="predicted"/>
<dbReference type="PANTHER" id="PTHR13627">
    <property type="entry name" value="FUKUTIN RELATED PROTEIN"/>
    <property type="match status" value="1"/>
</dbReference>
<evidence type="ECO:0000313" key="3">
    <source>
        <dbReference type="EMBL" id="KAE9026031.1"/>
    </source>
</evidence>
<gene>
    <name evidence="3" type="ORF">PR001_g12286</name>
</gene>
<evidence type="ECO:0000313" key="4">
    <source>
        <dbReference type="Proteomes" id="UP000429607"/>
    </source>
</evidence>
<accession>A0A6A3M1T7</accession>
<dbReference type="EMBL" id="QXFV01000792">
    <property type="protein sequence ID" value="KAE9026031.1"/>
    <property type="molecule type" value="Genomic_DNA"/>
</dbReference>
<feature type="region of interest" description="Disordered" evidence="1">
    <location>
        <begin position="1"/>
        <end position="29"/>
    </location>
</feature>
<evidence type="ECO:0000256" key="1">
    <source>
        <dbReference type="SAM" id="MobiDB-lite"/>
    </source>
</evidence>
<keyword evidence="2" id="KW-0812">Transmembrane</keyword>
<feature type="compositionally biased region" description="Basic and acidic residues" evidence="1">
    <location>
        <begin position="1"/>
        <end position="21"/>
    </location>
</feature>